<dbReference type="OMA" id="ERCISKD"/>
<keyword evidence="3" id="KW-1185">Reference proteome</keyword>
<dbReference type="AlphaFoldDB" id="A0A0A1UAT0"/>
<dbReference type="VEuPathDB" id="AmoebaDB:EIN_504460"/>
<gene>
    <name evidence="2" type="ORF">EIN_504460</name>
</gene>
<organism evidence="2 3">
    <name type="scientific">Entamoeba invadens IP1</name>
    <dbReference type="NCBI Taxonomy" id="370355"/>
    <lineage>
        <taxon>Eukaryota</taxon>
        <taxon>Amoebozoa</taxon>
        <taxon>Evosea</taxon>
        <taxon>Archamoebae</taxon>
        <taxon>Mastigamoebida</taxon>
        <taxon>Entamoebidae</taxon>
        <taxon>Entamoeba</taxon>
    </lineage>
</organism>
<dbReference type="EMBL" id="KB206500">
    <property type="protein sequence ID" value="ELP90290.1"/>
    <property type="molecule type" value="Genomic_DNA"/>
</dbReference>
<feature type="compositionally biased region" description="Basic and acidic residues" evidence="1">
    <location>
        <begin position="155"/>
        <end position="176"/>
    </location>
</feature>
<sequence>MSGSFLPLKRAYYAFKIEGDEKVFGENSRESVVNGIVEYFKKTFKAYPMVRWFWMVEYSGGYFGFQTIFSCKKAYCLSLKRSFELYGVLLELKDFTEKPKAIPFNTIVKKYIEFCINNGVKYYLEDDTGVLMKYEDKLKLQKECQPISVVTKSSKEENLLPKDDHQEKEVQTEKKQVKSTRKKTKKEEIVKDIEKDIKKNETVVGDWNTTIEGTVLDDKNHEKNERMTTAENGEKKDEKQNEDIKRKRDGQSQKKRIPKRTQTNVKTSKEEKEVTTSEEIEIKNTKKNKEKRLEIQWNCNNEEVRLLRQKIFRIKRGEGDDLIILVGRDKQEELIYLLCNYLEKNCCVIASGFLRDEETTEKYRLRIGANGYYQTKWEQLRRDTTVKDVIVVQEEVYQYIPDISEGLDVVLLNKGEAHYLKGIGEYLITQEIDVITNEHVLDVDDQLEKSQSLLESGFGTVPLVIEITNNDIQDQSHLVNLDVIPHNIPKPFSDDVSIIDF</sequence>
<proteinExistence type="predicted"/>
<dbReference type="Proteomes" id="UP000014680">
    <property type="component" value="Unassembled WGS sequence"/>
</dbReference>
<feature type="region of interest" description="Disordered" evidence="1">
    <location>
        <begin position="215"/>
        <end position="275"/>
    </location>
</feature>
<evidence type="ECO:0000313" key="3">
    <source>
        <dbReference type="Proteomes" id="UP000014680"/>
    </source>
</evidence>
<accession>A0A0A1UAT0</accession>
<reference evidence="2 3" key="1">
    <citation type="submission" date="2012-10" db="EMBL/GenBank/DDBJ databases">
        <authorList>
            <person name="Zafar N."/>
            <person name="Inman J."/>
            <person name="Hall N."/>
            <person name="Lorenzi H."/>
            <person name="Caler E."/>
        </authorList>
    </citation>
    <scope>NUCLEOTIDE SEQUENCE [LARGE SCALE GENOMIC DNA]</scope>
    <source>
        <strain evidence="2 3">IP1</strain>
    </source>
</reference>
<feature type="region of interest" description="Disordered" evidence="1">
    <location>
        <begin position="155"/>
        <end position="185"/>
    </location>
</feature>
<evidence type="ECO:0000256" key="1">
    <source>
        <dbReference type="SAM" id="MobiDB-lite"/>
    </source>
</evidence>
<dbReference type="OrthoDB" id="30034at2759"/>
<evidence type="ECO:0000313" key="2">
    <source>
        <dbReference type="EMBL" id="ELP90290.1"/>
    </source>
</evidence>
<dbReference type="RefSeq" id="XP_004257061.1">
    <property type="nucleotide sequence ID" value="XM_004257013.1"/>
</dbReference>
<name>A0A0A1UAT0_ENTIV</name>
<dbReference type="GeneID" id="14889303"/>
<dbReference type="KEGG" id="eiv:EIN_504460"/>
<feature type="compositionally biased region" description="Basic and acidic residues" evidence="1">
    <location>
        <begin position="216"/>
        <end position="252"/>
    </location>
</feature>
<protein>
    <submittedName>
        <fullName evidence="2">Uncharacterized protein</fullName>
    </submittedName>
</protein>